<evidence type="ECO:0000256" key="3">
    <source>
        <dbReference type="ARBA" id="ARBA00022753"/>
    </source>
</evidence>
<evidence type="ECO:0000256" key="5">
    <source>
        <dbReference type="SAM" id="MobiDB-lite"/>
    </source>
</evidence>
<feature type="coiled-coil region" evidence="4">
    <location>
        <begin position="16"/>
        <end position="107"/>
    </location>
</feature>
<name>A0A151Z346_TIELA</name>
<dbReference type="Proteomes" id="UP000076078">
    <property type="component" value="Unassembled WGS sequence"/>
</dbReference>
<keyword evidence="7" id="KW-1185">Reference proteome</keyword>
<dbReference type="PANTHER" id="PTHR22761:SF10">
    <property type="entry name" value="GH13992P"/>
    <property type="match status" value="1"/>
</dbReference>
<feature type="compositionally biased region" description="Basic and acidic residues" evidence="5">
    <location>
        <begin position="196"/>
        <end position="205"/>
    </location>
</feature>
<dbReference type="InterPro" id="IPR005024">
    <property type="entry name" value="Snf7_fam"/>
</dbReference>
<reference evidence="6 7" key="1">
    <citation type="submission" date="2015-12" db="EMBL/GenBank/DDBJ databases">
        <title>Dictyostelia acquired genes for synthesis and detection of signals that induce cell-type specialization by lateral gene transfer from prokaryotes.</title>
        <authorList>
            <person name="Gloeckner G."/>
            <person name="Schaap P."/>
        </authorList>
    </citation>
    <scope>NUCLEOTIDE SEQUENCE [LARGE SCALE GENOMIC DNA]</scope>
    <source>
        <strain evidence="6 7">TK</strain>
    </source>
</reference>
<dbReference type="PANTHER" id="PTHR22761">
    <property type="entry name" value="CHARGED MULTIVESICULAR BODY PROTEIN"/>
    <property type="match status" value="1"/>
</dbReference>
<evidence type="ECO:0000256" key="4">
    <source>
        <dbReference type="SAM" id="Coils"/>
    </source>
</evidence>
<dbReference type="GO" id="GO:0009898">
    <property type="term" value="C:cytoplasmic side of plasma membrane"/>
    <property type="evidence" value="ECO:0007669"/>
    <property type="project" value="TreeGrafter"/>
</dbReference>
<dbReference type="GO" id="GO:0032511">
    <property type="term" value="P:late endosome to vacuole transport via multivesicular body sorting pathway"/>
    <property type="evidence" value="ECO:0007669"/>
    <property type="project" value="TreeGrafter"/>
</dbReference>
<comment type="similarity">
    <text evidence="2">Belongs to the SNF7 family.</text>
</comment>
<proteinExistence type="inferred from homology"/>
<feature type="region of interest" description="Disordered" evidence="5">
    <location>
        <begin position="172"/>
        <end position="212"/>
    </location>
</feature>
<dbReference type="GO" id="GO:0006900">
    <property type="term" value="P:vesicle budding from membrane"/>
    <property type="evidence" value="ECO:0007669"/>
    <property type="project" value="TreeGrafter"/>
</dbReference>
<evidence type="ECO:0000256" key="1">
    <source>
        <dbReference type="ARBA" id="ARBA00004177"/>
    </source>
</evidence>
<sequence length="212" mass="24538">MKLFAKKPQNTPQDAIVKLRMTLEMLEKRKKHLQEKADKEEQDARKFVQQKKKREALLCLKKKKNFQRECDNLEGSQNTLTQQIFALENAKLNMEILNAMREGANSLQSLHGNMTVDRVDEVVGDIETQMDIHRQISDAIQQPIGQQYDDEDDLLRELAELEQEDLDQQLLKINSPPSREPVMKFPEVGTTKPVHQSKEEEELKALTESLAM</sequence>
<dbReference type="EMBL" id="LODT01000051">
    <property type="protein sequence ID" value="KYQ88382.1"/>
    <property type="molecule type" value="Genomic_DNA"/>
</dbReference>
<dbReference type="FunCoup" id="A0A151Z346">
    <property type="interactions" value="742"/>
</dbReference>
<evidence type="ECO:0000256" key="2">
    <source>
        <dbReference type="ARBA" id="ARBA00006190"/>
    </source>
</evidence>
<dbReference type="OMA" id="MKQIHGG"/>
<comment type="caution">
    <text evidence="6">The sequence shown here is derived from an EMBL/GenBank/DDBJ whole genome shotgun (WGS) entry which is preliminary data.</text>
</comment>
<dbReference type="AlphaFoldDB" id="A0A151Z346"/>
<dbReference type="GO" id="GO:0000815">
    <property type="term" value="C:ESCRT III complex"/>
    <property type="evidence" value="ECO:0007669"/>
    <property type="project" value="TreeGrafter"/>
</dbReference>
<organism evidence="6 7">
    <name type="scientific">Tieghemostelium lacteum</name>
    <name type="common">Slime mold</name>
    <name type="synonym">Dictyostelium lacteum</name>
    <dbReference type="NCBI Taxonomy" id="361077"/>
    <lineage>
        <taxon>Eukaryota</taxon>
        <taxon>Amoebozoa</taxon>
        <taxon>Evosea</taxon>
        <taxon>Eumycetozoa</taxon>
        <taxon>Dictyostelia</taxon>
        <taxon>Dictyosteliales</taxon>
        <taxon>Raperosteliaceae</taxon>
        <taxon>Tieghemostelium</taxon>
    </lineage>
</organism>
<keyword evidence="3" id="KW-0967">Endosome</keyword>
<dbReference type="GO" id="GO:0005771">
    <property type="term" value="C:multivesicular body"/>
    <property type="evidence" value="ECO:0007669"/>
    <property type="project" value="TreeGrafter"/>
</dbReference>
<evidence type="ECO:0000313" key="6">
    <source>
        <dbReference type="EMBL" id="KYQ88382.1"/>
    </source>
</evidence>
<dbReference type="STRING" id="361077.A0A151Z346"/>
<dbReference type="Gene3D" id="1.10.287.1060">
    <property type="entry name" value="ESAT-6-like"/>
    <property type="match status" value="1"/>
</dbReference>
<protein>
    <submittedName>
        <fullName evidence="6">SNF7 family protein</fullName>
    </submittedName>
</protein>
<evidence type="ECO:0000313" key="7">
    <source>
        <dbReference type="Proteomes" id="UP000076078"/>
    </source>
</evidence>
<accession>A0A151Z346</accession>
<comment type="subcellular location">
    <subcellularLocation>
        <location evidence="1">Endosome</location>
    </subcellularLocation>
</comment>
<dbReference type="OrthoDB" id="17380at2759"/>
<keyword evidence="4" id="KW-0175">Coiled coil</keyword>
<gene>
    <name evidence="6" type="ORF">DLAC_11080</name>
</gene>
<dbReference type="InParanoid" id="A0A151Z346"/>
<dbReference type="Pfam" id="PF03357">
    <property type="entry name" value="Snf7"/>
    <property type="match status" value="1"/>
</dbReference>